<reference evidence="2 3" key="1">
    <citation type="submission" date="2019-03" db="EMBL/GenBank/DDBJ databases">
        <title>First draft genome of Liparis tanakae, snailfish: a comprehensive survey of snailfish specific genes.</title>
        <authorList>
            <person name="Kim W."/>
            <person name="Song I."/>
            <person name="Jeong J.-H."/>
            <person name="Kim D."/>
            <person name="Kim S."/>
            <person name="Ryu S."/>
            <person name="Song J.Y."/>
            <person name="Lee S.K."/>
        </authorList>
    </citation>
    <scope>NUCLEOTIDE SEQUENCE [LARGE SCALE GENOMIC DNA]</scope>
    <source>
        <tissue evidence="2">Muscle</tissue>
    </source>
</reference>
<proteinExistence type="predicted"/>
<evidence type="ECO:0000313" key="3">
    <source>
        <dbReference type="Proteomes" id="UP000314294"/>
    </source>
</evidence>
<accession>A0A4Z2HGN3</accession>
<sequence>MLPVAPRLESPRVSDPYRQSSGLMVSPPELHPVQHRKQRLDMDIVPQWFTCSACGGRKRRLANIKGPGSFSAVSHFSVRLAPLPPTVFNVWLSSHIWLFRLESSQLIAARFLDQRQRVSFRPVNTLAPGRNADGLLFRVL</sequence>
<protein>
    <submittedName>
        <fullName evidence="2">Uncharacterized protein</fullName>
    </submittedName>
</protein>
<keyword evidence="3" id="KW-1185">Reference proteome</keyword>
<name>A0A4Z2HGN3_9TELE</name>
<evidence type="ECO:0000313" key="2">
    <source>
        <dbReference type="EMBL" id="TNN65017.1"/>
    </source>
</evidence>
<evidence type="ECO:0000256" key="1">
    <source>
        <dbReference type="SAM" id="MobiDB-lite"/>
    </source>
</evidence>
<gene>
    <name evidence="2" type="ORF">EYF80_024756</name>
</gene>
<comment type="caution">
    <text evidence="2">The sequence shown here is derived from an EMBL/GenBank/DDBJ whole genome shotgun (WGS) entry which is preliminary data.</text>
</comment>
<dbReference type="EMBL" id="SRLO01000242">
    <property type="protein sequence ID" value="TNN65017.1"/>
    <property type="molecule type" value="Genomic_DNA"/>
</dbReference>
<organism evidence="2 3">
    <name type="scientific">Liparis tanakae</name>
    <name type="common">Tanaka's snailfish</name>
    <dbReference type="NCBI Taxonomy" id="230148"/>
    <lineage>
        <taxon>Eukaryota</taxon>
        <taxon>Metazoa</taxon>
        <taxon>Chordata</taxon>
        <taxon>Craniata</taxon>
        <taxon>Vertebrata</taxon>
        <taxon>Euteleostomi</taxon>
        <taxon>Actinopterygii</taxon>
        <taxon>Neopterygii</taxon>
        <taxon>Teleostei</taxon>
        <taxon>Neoteleostei</taxon>
        <taxon>Acanthomorphata</taxon>
        <taxon>Eupercaria</taxon>
        <taxon>Perciformes</taxon>
        <taxon>Cottioidei</taxon>
        <taxon>Cottales</taxon>
        <taxon>Liparidae</taxon>
        <taxon>Liparis</taxon>
    </lineage>
</organism>
<dbReference type="Proteomes" id="UP000314294">
    <property type="component" value="Unassembled WGS sequence"/>
</dbReference>
<dbReference type="AlphaFoldDB" id="A0A4Z2HGN3"/>
<feature type="region of interest" description="Disordered" evidence="1">
    <location>
        <begin position="1"/>
        <end position="29"/>
    </location>
</feature>